<dbReference type="PANTHER" id="PTHR43785">
    <property type="entry name" value="GAMMA-GLUTAMYLPUTRESCINE SYNTHETASE"/>
    <property type="match status" value="1"/>
</dbReference>
<protein>
    <submittedName>
        <fullName evidence="7">Glutamine synthetase family protein</fullName>
    </submittedName>
</protein>
<evidence type="ECO:0000256" key="4">
    <source>
        <dbReference type="PROSITE-ProRule" id="PRU01331"/>
    </source>
</evidence>
<dbReference type="InterPro" id="IPR008146">
    <property type="entry name" value="Gln_synth_cat_dom"/>
</dbReference>
<keyword evidence="2" id="KW-0436">Ligase</keyword>
<evidence type="ECO:0000256" key="1">
    <source>
        <dbReference type="ARBA" id="ARBA00001946"/>
    </source>
</evidence>
<proteinExistence type="inferred from homology"/>
<evidence type="ECO:0000313" key="8">
    <source>
        <dbReference type="Proteomes" id="UP001500518"/>
    </source>
</evidence>
<dbReference type="EMBL" id="BAABHV010000004">
    <property type="protein sequence ID" value="GAA5047942.1"/>
    <property type="molecule type" value="Genomic_DNA"/>
</dbReference>
<dbReference type="Pfam" id="PF00120">
    <property type="entry name" value="Gln-synt_C"/>
    <property type="match status" value="1"/>
</dbReference>
<evidence type="ECO:0000259" key="6">
    <source>
        <dbReference type="PROSITE" id="PS51987"/>
    </source>
</evidence>
<dbReference type="PANTHER" id="PTHR43785:SF12">
    <property type="entry name" value="TYPE-1 GLUTAMINE SYNTHETASE 2"/>
    <property type="match status" value="1"/>
</dbReference>
<keyword evidence="8" id="KW-1185">Reference proteome</keyword>
<comment type="cofactor">
    <cofactor evidence="1">
        <name>Mg(2+)</name>
        <dbReference type="ChEBI" id="CHEBI:18420"/>
    </cofactor>
</comment>
<dbReference type="PROSITE" id="PS51987">
    <property type="entry name" value="GS_CATALYTIC"/>
    <property type="match status" value="1"/>
</dbReference>
<evidence type="ECO:0000313" key="7">
    <source>
        <dbReference type="EMBL" id="GAA5047942.1"/>
    </source>
</evidence>
<organism evidence="7 8">
    <name type="scientific">Erythrobacter westpacificensis</name>
    <dbReference type="NCBI Taxonomy" id="1055231"/>
    <lineage>
        <taxon>Bacteria</taxon>
        <taxon>Pseudomonadati</taxon>
        <taxon>Pseudomonadota</taxon>
        <taxon>Alphaproteobacteria</taxon>
        <taxon>Sphingomonadales</taxon>
        <taxon>Erythrobacteraceae</taxon>
        <taxon>Erythrobacter/Porphyrobacter group</taxon>
        <taxon>Erythrobacter</taxon>
    </lineage>
</organism>
<feature type="domain" description="GS catalytic" evidence="6">
    <location>
        <begin position="114"/>
        <end position="451"/>
    </location>
</feature>
<name>A0ABP9K271_9SPHN</name>
<comment type="similarity">
    <text evidence="4 5">Belongs to the glutamine synthetase family.</text>
</comment>
<dbReference type="PROSITE" id="PS00181">
    <property type="entry name" value="GLNA_ATP"/>
    <property type="match status" value="1"/>
</dbReference>
<evidence type="ECO:0000256" key="5">
    <source>
        <dbReference type="RuleBase" id="RU000384"/>
    </source>
</evidence>
<gene>
    <name evidence="7" type="ORF">GCM10023208_04740</name>
</gene>
<reference evidence="8" key="1">
    <citation type="journal article" date="2019" name="Int. J. Syst. Evol. Microbiol.">
        <title>The Global Catalogue of Microorganisms (GCM) 10K type strain sequencing project: providing services to taxonomists for standard genome sequencing and annotation.</title>
        <authorList>
            <consortium name="The Broad Institute Genomics Platform"/>
            <consortium name="The Broad Institute Genome Sequencing Center for Infectious Disease"/>
            <person name="Wu L."/>
            <person name="Ma J."/>
        </authorList>
    </citation>
    <scope>NUCLEOTIDE SEQUENCE [LARGE SCALE GENOMIC DNA]</scope>
    <source>
        <strain evidence="8">JCM 18014</strain>
    </source>
</reference>
<accession>A0ABP9K271</accession>
<dbReference type="RefSeq" id="WP_346031539.1">
    <property type="nucleotide sequence ID" value="NZ_BAABHV010000004.1"/>
</dbReference>
<sequence length="451" mass="48706">MSSSRFDMKEVREFDRIEAFIVDLNGVPRGKWLAPAKLEGIAEQGMALPRSLFAQDIWGSDVEAAGLAFGTGDPDGRCFPVMHSFAPATWHRTPTAQLLLTMRDGEGEGYFADPRAILAKAVQSLATAGLQAVVAVELEFYLLADDVGQPRPLRRARPGDSADPQAAGDVLAIEALGELEAFFDDVTKAAEAQQLPVDTILHENSPGQFEINLKHQADALVAADHAILLKRLVKAVARQHAMRACFMAKPFGDLAGNGMHVHTSVLDKQGRNMFCDDSRAPSDALRHAVGGLVSGMADSMLLFAPHANSYRRFRRSSHVPLNASWAWGDRTAAVRAIQGGPSEMRIEHRLAGADANPYLVIAAILTDIAAGIAQKTSPGPQQRDGQEPRADTALPLDWRSAILAFESSTTNASRLGSQRACDVLAACKWQDYDGLLSCIPEAEYEAYLVAV</sequence>
<comment type="caution">
    <text evidence="7">The sequence shown here is derived from an EMBL/GenBank/DDBJ whole genome shotgun (WGS) entry which is preliminary data.</text>
</comment>
<evidence type="ECO:0000256" key="2">
    <source>
        <dbReference type="ARBA" id="ARBA00022598"/>
    </source>
</evidence>
<dbReference type="Gene3D" id="3.30.590.10">
    <property type="entry name" value="Glutamine synthetase/guanido kinase, catalytic domain"/>
    <property type="match status" value="1"/>
</dbReference>
<dbReference type="InterPro" id="IPR014746">
    <property type="entry name" value="Gln_synth/guanido_kin_cat_dom"/>
</dbReference>
<evidence type="ECO:0000256" key="3">
    <source>
        <dbReference type="ARBA" id="ARBA00022842"/>
    </source>
</evidence>
<dbReference type="SUPFAM" id="SSF55931">
    <property type="entry name" value="Glutamine synthetase/guanido kinase"/>
    <property type="match status" value="1"/>
</dbReference>
<dbReference type="SUPFAM" id="SSF54368">
    <property type="entry name" value="Glutamine synthetase, N-terminal domain"/>
    <property type="match status" value="1"/>
</dbReference>
<dbReference type="SMART" id="SM01230">
    <property type="entry name" value="Gln-synt_C"/>
    <property type="match status" value="1"/>
</dbReference>
<dbReference type="InterPro" id="IPR027303">
    <property type="entry name" value="Gln_synth_gly_rich_site"/>
</dbReference>
<dbReference type="InterPro" id="IPR036651">
    <property type="entry name" value="Gln_synt_N_sf"/>
</dbReference>
<dbReference type="Proteomes" id="UP001500518">
    <property type="component" value="Unassembled WGS sequence"/>
</dbReference>
<keyword evidence="3" id="KW-0460">Magnesium</keyword>